<dbReference type="EC" id="3.5.2.14" evidence="2"/>
<keyword evidence="3" id="KW-1185">Reference proteome</keyword>
<evidence type="ECO:0000313" key="3">
    <source>
        <dbReference type="Proteomes" id="UP001224682"/>
    </source>
</evidence>
<feature type="domain" description="Hydantoinase B/oxoprolinase" evidence="1">
    <location>
        <begin position="3"/>
        <end position="525"/>
    </location>
</feature>
<evidence type="ECO:0000313" key="2">
    <source>
        <dbReference type="EMBL" id="MDQ0304950.1"/>
    </source>
</evidence>
<dbReference type="InterPro" id="IPR003692">
    <property type="entry name" value="Hydantoinase_B"/>
</dbReference>
<dbReference type="Pfam" id="PF02538">
    <property type="entry name" value="Hydantoinase_B"/>
    <property type="match status" value="1"/>
</dbReference>
<organism evidence="2 3">
    <name type="scientific">Ancylobacter polymorphus</name>
    <dbReference type="NCBI Taxonomy" id="223390"/>
    <lineage>
        <taxon>Bacteria</taxon>
        <taxon>Pseudomonadati</taxon>
        <taxon>Pseudomonadota</taxon>
        <taxon>Alphaproteobacteria</taxon>
        <taxon>Hyphomicrobiales</taxon>
        <taxon>Xanthobacteraceae</taxon>
        <taxon>Ancylobacter</taxon>
    </lineage>
</organism>
<gene>
    <name evidence="2" type="ORF">J2S75_004000</name>
</gene>
<dbReference type="InterPro" id="IPR045079">
    <property type="entry name" value="Oxoprolinase-like"/>
</dbReference>
<dbReference type="PANTHER" id="PTHR11365">
    <property type="entry name" value="5-OXOPROLINASE RELATED"/>
    <property type="match status" value="1"/>
</dbReference>
<name>A0ABU0BGJ7_9HYPH</name>
<comment type="caution">
    <text evidence="2">The sequence shown here is derived from an EMBL/GenBank/DDBJ whole genome shotgun (WGS) entry which is preliminary data.</text>
</comment>
<protein>
    <submittedName>
        <fullName evidence="2">N-methylhydantoinase B</fullName>
        <ecNumber evidence="2">3.5.2.14</ecNumber>
    </submittedName>
</protein>
<evidence type="ECO:0000259" key="1">
    <source>
        <dbReference type="Pfam" id="PF02538"/>
    </source>
</evidence>
<dbReference type="EMBL" id="JAUSUI010000010">
    <property type="protein sequence ID" value="MDQ0304950.1"/>
    <property type="molecule type" value="Genomic_DNA"/>
</dbReference>
<accession>A0ABU0BGJ7</accession>
<keyword evidence="2" id="KW-0378">Hydrolase</keyword>
<reference evidence="2 3" key="1">
    <citation type="submission" date="2023-07" db="EMBL/GenBank/DDBJ databases">
        <title>Genomic Encyclopedia of Type Strains, Phase IV (KMG-IV): sequencing the most valuable type-strain genomes for metagenomic binning, comparative biology and taxonomic classification.</title>
        <authorList>
            <person name="Goeker M."/>
        </authorList>
    </citation>
    <scope>NUCLEOTIDE SEQUENCE [LARGE SCALE GENOMIC DNA]</scope>
    <source>
        <strain evidence="2 3">DSM 2457</strain>
    </source>
</reference>
<dbReference type="GO" id="GO:0047423">
    <property type="term" value="F:N-methylhydantoinase (ATP-hydrolyzing) activity"/>
    <property type="evidence" value="ECO:0007669"/>
    <property type="project" value="UniProtKB-EC"/>
</dbReference>
<sequence length="576" mass="63071">MNAIELEVIHQSTLQIARELTLNMLRTGYSTIIKESQDFTFAIFDRRGRLVAQGIPQPLHIGPLVAQVNEIRRNFAGRTKPGDAFIVNHPYRACQNHATDVTVISPVFMGEALVAYIGNIAHKPDLGGKVPGTNSGDATDLFQEGLLIPPLKIQVGGEINEDLREMICANTRTPEVTWGDINAQIKTNNYGLEKLAELFDKYGVEAVLGCWERWMDICEEELRKEIARIPEGVYGPEIDYLDDDGVDLERSHRVSASLEVKGGKLHFILDSDAQARGPINLRPCVSRNFIECLVKMVFLPNLPVNGGLSRLVSVSYPPEGSLLNPRFPAPVNMYVRPSQITTSVVMRALAKAVPGRVPAPGSAAGGSLSSAGRHPATGRWFSQYEIFNGGTGARPFADGVSAMDELVVNVMNTPVEALESEFPVRVERYELATDSAGPGTFRGGLGTRRQWRILSDESAINLRTDRFKHASPGLFSALPAQPSRAVLNPGTPEERPLTSKVSGLRLHKDDVLSWQLAGGGGWGDPYKRDPERVRSDVINGYVSIDAARRDYGVVIDPDDFSIDRLATGKLRVEEAA</sequence>
<proteinExistence type="predicted"/>
<dbReference type="Proteomes" id="UP001224682">
    <property type="component" value="Unassembled WGS sequence"/>
</dbReference>
<dbReference type="PANTHER" id="PTHR11365:SF23">
    <property type="entry name" value="HYPOTHETICAL 5-OXOPROLINASE (EUROFUNG)-RELATED"/>
    <property type="match status" value="1"/>
</dbReference>
<dbReference type="RefSeq" id="WP_307022540.1">
    <property type="nucleotide sequence ID" value="NZ_JAUSUI010000010.1"/>
</dbReference>